<dbReference type="Pfam" id="PF00990">
    <property type="entry name" value="GGDEF"/>
    <property type="match status" value="1"/>
</dbReference>
<dbReference type="InterPro" id="IPR043128">
    <property type="entry name" value="Rev_trsase/Diguanyl_cyclase"/>
</dbReference>
<evidence type="ECO:0000256" key="1">
    <source>
        <dbReference type="SAM" id="Phobius"/>
    </source>
</evidence>
<dbReference type="SUPFAM" id="SSF141868">
    <property type="entry name" value="EAL domain-like"/>
    <property type="match status" value="1"/>
</dbReference>
<dbReference type="SUPFAM" id="SSF55073">
    <property type="entry name" value="Nucleotide cyclase"/>
    <property type="match status" value="1"/>
</dbReference>
<dbReference type="Pfam" id="PF16448">
    <property type="entry name" value="LapD_MoxY_N"/>
    <property type="match status" value="1"/>
</dbReference>
<evidence type="ECO:0000313" key="5">
    <source>
        <dbReference type="EMBL" id="AMK75279.1"/>
    </source>
</evidence>
<dbReference type="InterPro" id="IPR050706">
    <property type="entry name" value="Cyclic-di-GMP_PDE-like"/>
</dbReference>
<dbReference type="EMBL" id="CP014476">
    <property type="protein sequence ID" value="AMK75279.1"/>
    <property type="molecule type" value="Genomic_DNA"/>
</dbReference>
<dbReference type="GO" id="GO:0016020">
    <property type="term" value="C:membrane"/>
    <property type="evidence" value="ECO:0007669"/>
    <property type="project" value="InterPro"/>
</dbReference>
<dbReference type="KEGG" id="mdn:JT25_002050"/>
<dbReference type="InterPro" id="IPR032244">
    <property type="entry name" value="LapD_MoxY_N"/>
</dbReference>
<dbReference type="Gene3D" id="3.30.70.270">
    <property type="match status" value="1"/>
</dbReference>
<dbReference type="Proteomes" id="UP000030512">
    <property type="component" value="Chromosome"/>
</dbReference>
<evidence type="ECO:0000259" key="2">
    <source>
        <dbReference type="PROSITE" id="PS50883"/>
    </source>
</evidence>
<evidence type="ECO:0000313" key="6">
    <source>
        <dbReference type="Proteomes" id="UP000030512"/>
    </source>
</evidence>
<dbReference type="InterPro" id="IPR035919">
    <property type="entry name" value="EAL_sf"/>
</dbReference>
<evidence type="ECO:0000259" key="3">
    <source>
        <dbReference type="PROSITE" id="PS50885"/>
    </source>
</evidence>
<proteinExistence type="predicted"/>
<dbReference type="SMART" id="SM00267">
    <property type="entry name" value="GGDEF"/>
    <property type="match status" value="1"/>
</dbReference>
<keyword evidence="1" id="KW-1133">Transmembrane helix</keyword>
<feature type="transmembrane region" description="Helical" evidence="1">
    <location>
        <begin position="152"/>
        <end position="171"/>
    </location>
</feature>
<dbReference type="OrthoDB" id="5894408at2"/>
<feature type="domain" description="GGDEF" evidence="4">
    <location>
        <begin position="263"/>
        <end position="396"/>
    </location>
</feature>
<dbReference type="Gene3D" id="6.10.340.10">
    <property type="match status" value="1"/>
</dbReference>
<dbReference type="GO" id="GO:0007165">
    <property type="term" value="P:signal transduction"/>
    <property type="evidence" value="ECO:0007669"/>
    <property type="project" value="InterPro"/>
</dbReference>
<dbReference type="InterPro" id="IPR029787">
    <property type="entry name" value="Nucleotide_cyclase"/>
</dbReference>
<dbReference type="CDD" id="cd01948">
    <property type="entry name" value="EAL"/>
    <property type="match status" value="1"/>
</dbReference>
<dbReference type="PROSITE" id="PS50887">
    <property type="entry name" value="GGDEF"/>
    <property type="match status" value="1"/>
</dbReference>
<accession>A0A140E4F5</accession>
<dbReference type="Gene3D" id="6.20.270.20">
    <property type="entry name" value="LapD/MoxY periplasmic domain"/>
    <property type="match status" value="1"/>
</dbReference>
<dbReference type="Pfam" id="PF00563">
    <property type="entry name" value="EAL"/>
    <property type="match status" value="1"/>
</dbReference>
<name>A0A140E4F5_9GAMM</name>
<feature type="domain" description="EAL" evidence="2">
    <location>
        <begin position="403"/>
        <end position="634"/>
    </location>
</feature>
<keyword evidence="1" id="KW-0472">Membrane</keyword>
<dbReference type="PANTHER" id="PTHR33121:SF79">
    <property type="entry name" value="CYCLIC DI-GMP PHOSPHODIESTERASE PDED-RELATED"/>
    <property type="match status" value="1"/>
</dbReference>
<dbReference type="RefSeq" id="WP_036272106.1">
    <property type="nucleotide sequence ID" value="NZ_CP014476.1"/>
</dbReference>
<dbReference type="PROSITE" id="PS50883">
    <property type="entry name" value="EAL"/>
    <property type="match status" value="1"/>
</dbReference>
<dbReference type="SMART" id="SM00052">
    <property type="entry name" value="EAL"/>
    <property type="match status" value="1"/>
</dbReference>
<gene>
    <name evidence="5" type="ORF">JT25_002050</name>
</gene>
<dbReference type="InterPro" id="IPR000160">
    <property type="entry name" value="GGDEF_dom"/>
</dbReference>
<organism evidence="5 6">
    <name type="scientific">Methylomonas denitrificans</name>
    <dbReference type="NCBI Taxonomy" id="1538553"/>
    <lineage>
        <taxon>Bacteria</taxon>
        <taxon>Pseudomonadati</taxon>
        <taxon>Pseudomonadota</taxon>
        <taxon>Gammaproteobacteria</taxon>
        <taxon>Methylococcales</taxon>
        <taxon>Methylococcaceae</taxon>
        <taxon>Methylomonas</taxon>
    </lineage>
</organism>
<dbReference type="AlphaFoldDB" id="A0A140E4F5"/>
<dbReference type="PANTHER" id="PTHR33121">
    <property type="entry name" value="CYCLIC DI-GMP PHOSPHODIESTERASE PDEF"/>
    <property type="match status" value="1"/>
</dbReference>
<dbReference type="STRING" id="1538553.JT25_002050"/>
<keyword evidence="1" id="KW-0812">Transmembrane</keyword>
<dbReference type="InterPro" id="IPR001633">
    <property type="entry name" value="EAL_dom"/>
</dbReference>
<dbReference type="Gene3D" id="3.30.110.200">
    <property type="match status" value="1"/>
</dbReference>
<dbReference type="InterPro" id="IPR042461">
    <property type="entry name" value="LapD_MoxY_peri_C"/>
</dbReference>
<protein>
    <submittedName>
        <fullName evidence="5">Signal protein</fullName>
    </submittedName>
</protein>
<dbReference type="Gene3D" id="3.20.20.450">
    <property type="entry name" value="EAL domain"/>
    <property type="match status" value="1"/>
</dbReference>
<dbReference type="InterPro" id="IPR003660">
    <property type="entry name" value="HAMP_dom"/>
</dbReference>
<keyword evidence="6" id="KW-1185">Reference proteome</keyword>
<feature type="domain" description="HAMP" evidence="3">
    <location>
        <begin position="172"/>
        <end position="224"/>
    </location>
</feature>
<sequence>MSLSKQLLILISALFLMIFSVNFALSVNNIKDYLEGESKNHAQDTATSLGLSLSPYMVDNRDPVIKTMMNAIFDMGYYKEIRLVDADNKELVALSSDKRIEGVPDWFTELLPMTSATAESEISSGWNMSGVIYVTVNSGYAYLKLYEQAKSGFYYSLAAFLLSIALLALLLRVTLASLSRIDLLAQQISDGHFESIEELPWTREVRNVAASMNTMSHKIKITIAALHGKLDQMGASLLRDDLTGLYKKAVFETDLKHLALEDAEAFIVLIKIDSLVDLVKERDSDAIDQFLQAFAAILEKIADLAGEQSGKAYRFYGAEFALLLKIGNPEQLEELVKSLSNEVTELGERYQKTDLAHIGVVGFNPLMTTESLLEAAHEAYEQAHLIGANSYFIRTGDNFARDIATWKDLVFDCVDHNGYSVWYIGQIAAFSSGELLMEEAFIQVHDKQGGLVAIGPFISIAEKFAKIVDLDKGVIRIALDHIQHNHIEHAIAVNVSTRTIKNSDFRLWLEKLIKQNPMEAKKLVFSLSAYAVVKDIDAYQAFIETVHQWGARVMIKRFETQSMSADLVKRLKPDFIRLARDIGNGIDSSSQKHAFVQTMQEISTLLDISILAENVQSDKDYRSLKAIGIVGASR</sequence>
<reference evidence="5 6" key="1">
    <citation type="journal article" date="2015" name="Environ. Microbiol.">
        <title>Methane oxidation coupled to nitrate reduction under hypoxia by the Gammaproteobacterium Methylomonas denitrificans, sp. nov. type strain FJG1.</title>
        <authorList>
            <person name="Kits K.D."/>
            <person name="Klotz M.G."/>
            <person name="Stein L.Y."/>
        </authorList>
    </citation>
    <scope>NUCLEOTIDE SEQUENCE [LARGE SCALE GENOMIC DNA]</scope>
    <source>
        <strain evidence="5 6">FJG1</strain>
    </source>
</reference>
<dbReference type="GO" id="GO:0071111">
    <property type="term" value="F:cyclic-guanylate-specific phosphodiesterase activity"/>
    <property type="evidence" value="ECO:0007669"/>
    <property type="project" value="InterPro"/>
</dbReference>
<dbReference type="PROSITE" id="PS50885">
    <property type="entry name" value="HAMP"/>
    <property type="match status" value="1"/>
</dbReference>
<evidence type="ECO:0000259" key="4">
    <source>
        <dbReference type="PROSITE" id="PS50887"/>
    </source>
</evidence>